<dbReference type="Pfam" id="PF01544">
    <property type="entry name" value="CorA"/>
    <property type="match status" value="1"/>
</dbReference>
<evidence type="ECO:0000313" key="3">
    <source>
        <dbReference type="EMBL" id="KAK7717123.1"/>
    </source>
</evidence>
<reference evidence="3 4" key="1">
    <citation type="submission" date="2024-02" db="EMBL/GenBank/DDBJ databases">
        <title>De novo assembly and annotation of 12 fungi associated with fruit tree decline syndrome in Ontario, Canada.</title>
        <authorList>
            <person name="Sulman M."/>
            <person name="Ellouze W."/>
            <person name="Ilyukhin E."/>
        </authorList>
    </citation>
    <scope>NUCLEOTIDE SEQUENCE [LARGE SCALE GENOMIC DNA]</scope>
    <source>
        <strain evidence="3 4">M169</strain>
    </source>
</reference>
<dbReference type="InterPro" id="IPR002523">
    <property type="entry name" value="MgTranspt_CorA/ZnTranspt_ZntB"/>
</dbReference>
<feature type="compositionally biased region" description="Polar residues" evidence="1">
    <location>
        <begin position="967"/>
        <end position="978"/>
    </location>
</feature>
<evidence type="ECO:0000313" key="4">
    <source>
        <dbReference type="Proteomes" id="UP001430848"/>
    </source>
</evidence>
<gene>
    <name evidence="3" type="ORF">SLS63_010742</name>
</gene>
<comment type="caution">
    <text evidence="3">The sequence shown here is derived from an EMBL/GenBank/DDBJ whole genome shotgun (WGS) entry which is preliminary data.</text>
</comment>
<feature type="compositionally biased region" description="Basic and acidic residues" evidence="1">
    <location>
        <begin position="1"/>
        <end position="13"/>
    </location>
</feature>
<keyword evidence="2" id="KW-0812">Transmembrane</keyword>
<feature type="region of interest" description="Disordered" evidence="1">
    <location>
        <begin position="901"/>
        <end position="978"/>
    </location>
</feature>
<evidence type="ECO:0000256" key="1">
    <source>
        <dbReference type="SAM" id="MobiDB-lite"/>
    </source>
</evidence>
<organism evidence="3 4">
    <name type="scientific">Diaporthe eres</name>
    <name type="common">Phomopsis oblonga</name>
    <dbReference type="NCBI Taxonomy" id="83184"/>
    <lineage>
        <taxon>Eukaryota</taxon>
        <taxon>Fungi</taxon>
        <taxon>Dikarya</taxon>
        <taxon>Ascomycota</taxon>
        <taxon>Pezizomycotina</taxon>
        <taxon>Sordariomycetes</taxon>
        <taxon>Sordariomycetidae</taxon>
        <taxon>Diaporthales</taxon>
        <taxon>Diaporthaceae</taxon>
        <taxon>Diaporthe</taxon>
        <taxon>Diaporthe eres species complex</taxon>
    </lineage>
</organism>
<feature type="region of interest" description="Disordered" evidence="1">
    <location>
        <begin position="817"/>
        <end position="844"/>
    </location>
</feature>
<feature type="region of interest" description="Disordered" evidence="1">
    <location>
        <begin position="1"/>
        <end position="39"/>
    </location>
</feature>
<keyword evidence="4" id="KW-1185">Reference proteome</keyword>
<feature type="compositionally biased region" description="Basic and acidic residues" evidence="1">
    <location>
        <begin position="901"/>
        <end position="933"/>
    </location>
</feature>
<keyword evidence="2" id="KW-1133">Transmembrane helix</keyword>
<evidence type="ECO:0008006" key="5">
    <source>
        <dbReference type="Google" id="ProtNLM"/>
    </source>
</evidence>
<feature type="compositionally biased region" description="Acidic residues" evidence="1">
    <location>
        <begin position="14"/>
        <end position="31"/>
    </location>
</feature>
<dbReference type="EMBL" id="JAKNSF020000093">
    <property type="protein sequence ID" value="KAK7717123.1"/>
    <property type="molecule type" value="Genomic_DNA"/>
</dbReference>
<dbReference type="Gene3D" id="1.20.58.340">
    <property type="entry name" value="Magnesium transport protein CorA, transmembrane region"/>
    <property type="match status" value="1"/>
</dbReference>
<sequence length="978" mass="112179">MYGTEDRTNRADDRDDEIEEDDEDGSSEESEDRIMPRSDTKKAKLIKAYAPSEVQRQVLQRFTILENDITQRRMLAVTRSTERTRFLFHARDTALFYGSQWGFFSASAKGLWENTIDAQRLHSEDDASQWDNAIRFGLGLIMGTQGLSFGGLDPGELIQRGIDVLFRSSSPSGLFPGQLDESNQQPTLFYRDRFRDFYFHAGFEIPFILLRFANRVCDFYESRALDLPSITVTTPESPAQNSGMVRPQTETGPAVSRSIEQRREAMSLGPAQQNIRLKKTVPFGSGTRVDQRSIVELSDEWLYNYPPFLDYDGTNFAKAVKMLSSRHQGPEPITSFEAALRKALAEQGLTFVTSEKAFEGLTGIIDVRPKKRRRRREDKWQWPMRNVFLANSLKDSEPRTAESAKKRFVWIPEADALTVLICYIYTPDVRKEPLYLFFNRHSNYDNYFNDDPTRISNSWETEMHLSFYLLTSADPTKTNDWSIHASTEAGYTDFPSGQNRDKTTGSQTTATARKKIFRSSFGLYFDGDFFDRYWTCYFIEHVPKPDSGWVLPFDDESKRFKGNSWHQRKVLELILCDRIVDLMLKGSGDILEEARQVLHVKAGFLAYTVENNDEFKKRSDLWEAIQPILRTVHDELSTAFSTLLKWATREKDREAEAPRWTRNDERKYRGVLNKLEGSTSRKINDVERILGRIDALEKFLDSYFDKTRARLSNENMLTFTYVTVIFLPLGFAASIFSMAEAPGRVLVTQMIVCAVITLLLTVVILINAKILLGTLNRQLNASKRILNTSKQKIMDFGEDIDRQSRSKVQQSQIFQSYSERHSSKNLDASQPGSSEGHVGSRSDAKVAKRDAIKLEETTTHWAFWPAVLLAEKPARLVLQACRVPYEKKPVWTTVSRMRTEKNKTVLEDENGKQAEDGKKEEDGNKDQDEEQGKSRTAGNEKVLMNLTYPLTSSRPFRRFLKEKEQQKTGSSSHSVSED</sequence>
<evidence type="ECO:0000256" key="2">
    <source>
        <dbReference type="SAM" id="Phobius"/>
    </source>
</evidence>
<keyword evidence="2" id="KW-0472">Membrane</keyword>
<feature type="transmembrane region" description="Helical" evidence="2">
    <location>
        <begin position="745"/>
        <end position="768"/>
    </location>
</feature>
<name>A0ABR1NVX6_DIAER</name>
<protein>
    <recommendedName>
        <fullName evidence="5">Mg2+ transporter zinc transport protein</fullName>
    </recommendedName>
</protein>
<accession>A0ABR1NVX6</accession>
<dbReference type="Proteomes" id="UP001430848">
    <property type="component" value="Unassembled WGS sequence"/>
</dbReference>
<proteinExistence type="predicted"/>
<feature type="transmembrane region" description="Helical" evidence="2">
    <location>
        <begin position="716"/>
        <end position="739"/>
    </location>
</feature>